<dbReference type="AlphaFoldDB" id="A0A7I8C176"/>
<keyword evidence="2" id="KW-1185">Reference proteome</keyword>
<protein>
    <submittedName>
        <fullName evidence="1">Uncharacterized protein</fullName>
    </submittedName>
</protein>
<proteinExistence type="predicted"/>
<evidence type="ECO:0000313" key="1">
    <source>
        <dbReference type="EMBL" id="BCF94744.1"/>
    </source>
</evidence>
<dbReference type="Proteomes" id="UP000510888">
    <property type="component" value="Plasmid PPGU16_p2"/>
</dbReference>
<dbReference type="EMBL" id="AP023177">
    <property type="protein sequence ID" value="BCF94744.1"/>
    <property type="molecule type" value="Genomic_DNA"/>
</dbReference>
<gene>
    <name evidence="1" type="ORF">PPGU16_78110</name>
</gene>
<evidence type="ECO:0000313" key="2">
    <source>
        <dbReference type="Proteomes" id="UP000510888"/>
    </source>
</evidence>
<accession>A0A7I8C176</accession>
<reference evidence="1 2" key="1">
    <citation type="journal article" date="2020" name="Genes (Basel)">
        <title>Genomic Comparison of Insect Gut Symbionts from Divergent Burkholderia Subclades.</title>
        <authorList>
            <person name="Takeshita K."/>
            <person name="Kikuchi Y."/>
        </authorList>
    </citation>
    <scope>NUCLEOTIDE SEQUENCE [LARGE SCALE GENOMIC DNA]</scope>
    <source>
        <strain evidence="1 2">PGU16</strain>
        <plasmid evidence="1 2">PPGU16_p2</plasmid>
    </source>
</reference>
<geneLocation type="plasmid" evidence="1 2">
    <name>PPGU16_p2</name>
</geneLocation>
<keyword evidence="1" id="KW-0614">Plasmid</keyword>
<dbReference type="KEGG" id="plad:PPGU16_78110"/>
<name>A0A7I8C176_9BURK</name>
<organism evidence="1 2">
    <name type="scientific">Paraburkholderia largidicola</name>
    <dbReference type="NCBI Taxonomy" id="3014751"/>
    <lineage>
        <taxon>Bacteria</taxon>
        <taxon>Pseudomonadati</taxon>
        <taxon>Pseudomonadota</taxon>
        <taxon>Betaproteobacteria</taxon>
        <taxon>Burkholderiales</taxon>
        <taxon>Burkholderiaceae</taxon>
        <taxon>Paraburkholderia</taxon>
    </lineage>
</organism>
<sequence length="52" mass="5707">MAREGRMQAPFSQAVKIRDTIVDDSSNARESMREQLPGACRAALDVLNDASK</sequence>